<proteinExistence type="predicted"/>
<evidence type="ECO:0000313" key="4">
    <source>
        <dbReference type="Proteomes" id="UP000663829"/>
    </source>
</evidence>
<feature type="transmembrane region" description="Helical" evidence="1">
    <location>
        <begin position="116"/>
        <end position="140"/>
    </location>
</feature>
<keyword evidence="4" id="KW-1185">Reference proteome</keyword>
<dbReference type="EMBL" id="CAJNOQ010003543">
    <property type="protein sequence ID" value="CAF1017560.1"/>
    <property type="molecule type" value="Genomic_DNA"/>
</dbReference>
<evidence type="ECO:0000256" key="1">
    <source>
        <dbReference type="SAM" id="Phobius"/>
    </source>
</evidence>
<keyword evidence="1" id="KW-0472">Membrane</keyword>
<feature type="transmembrane region" description="Helical" evidence="1">
    <location>
        <begin position="234"/>
        <end position="257"/>
    </location>
</feature>
<evidence type="ECO:0000313" key="3">
    <source>
        <dbReference type="EMBL" id="CAF3788974.1"/>
    </source>
</evidence>
<protein>
    <submittedName>
        <fullName evidence="2">Uncharacterized protein</fullName>
    </submittedName>
</protein>
<feature type="transmembrane region" description="Helical" evidence="1">
    <location>
        <begin position="166"/>
        <end position="188"/>
    </location>
</feature>
<sequence length="398" mass="46413">MVTGLLVGLAFLITTIWQTTQNWTEATWIKTLLKLISIILVFVCIPFSAGWFMYQNYWEKFDRSIDITENRKQLDQESALINHNYSEWKRWFIYSFLNIKAYNETRKLNNNWSTEWIIVIITIHFTSTLLYIGFVGLGAFRSINEFINGANVTTPVEYTVNAGFRIASYFIDMLIVLPAFYYVIEIYLDMANKSKMLRTCIIYRYVDVMILLKKWAESVVIDQKKDENELKRQGANMFSTVYILACIIWSASYMLYMLSERKTTDPDRLAKFLILTCSCSVLLGFMIFTNDQIDKMKKTAHLMEIFRPSPYGTIQNLIFQSQYIEKNGHETEIISKKELESIHVHNIVNYMESYATIFGIPPTISTLFHFLLATVISAAIPWILRKYGINVKPTYSAL</sequence>
<reference evidence="2" key="1">
    <citation type="submission" date="2021-02" db="EMBL/GenBank/DDBJ databases">
        <authorList>
            <person name="Nowell W R."/>
        </authorList>
    </citation>
    <scope>NUCLEOTIDE SEQUENCE</scope>
</reference>
<name>A0A814I1S3_9BILA</name>
<comment type="caution">
    <text evidence="2">The sequence shown here is derived from an EMBL/GenBank/DDBJ whole genome shotgun (WGS) entry which is preliminary data.</text>
</comment>
<dbReference type="AlphaFoldDB" id="A0A814I1S3"/>
<evidence type="ECO:0000313" key="2">
    <source>
        <dbReference type="EMBL" id="CAF1017560.1"/>
    </source>
</evidence>
<dbReference type="EMBL" id="CAJOBC010003542">
    <property type="protein sequence ID" value="CAF3788974.1"/>
    <property type="molecule type" value="Genomic_DNA"/>
</dbReference>
<feature type="transmembrane region" description="Helical" evidence="1">
    <location>
        <begin position="367"/>
        <end position="384"/>
    </location>
</feature>
<keyword evidence="1" id="KW-0812">Transmembrane</keyword>
<keyword evidence="1" id="KW-1133">Transmembrane helix</keyword>
<dbReference type="Proteomes" id="UP000681722">
    <property type="component" value="Unassembled WGS sequence"/>
</dbReference>
<gene>
    <name evidence="2" type="ORF">GPM918_LOCUS14601</name>
    <name evidence="3" type="ORF">SRO942_LOCUS14598</name>
</gene>
<organism evidence="2 4">
    <name type="scientific">Didymodactylos carnosus</name>
    <dbReference type="NCBI Taxonomy" id="1234261"/>
    <lineage>
        <taxon>Eukaryota</taxon>
        <taxon>Metazoa</taxon>
        <taxon>Spiralia</taxon>
        <taxon>Gnathifera</taxon>
        <taxon>Rotifera</taxon>
        <taxon>Eurotatoria</taxon>
        <taxon>Bdelloidea</taxon>
        <taxon>Philodinida</taxon>
        <taxon>Philodinidae</taxon>
        <taxon>Didymodactylos</taxon>
    </lineage>
</organism>
<dbReference type="Proteomes" id="UP000663829">
    <property type="component" value="Unassembled WGS sequence"/>
</dbReference>
<feature type="transmembrane region" description="Helical" evidence="1">
    <location>
        <begin position="34"/>
        <end position="54"/>
    </location>
</feature>
<accession>A0A814I1S3</accession>
<feature type="transmembrane region" description="Helical" evidence="1">
    <location>
        <begin position="269"/>
        <end position="288"/>
    </location>
</feature>